<dbReference type="EMBL" id="MK623261">
    <property type="protein sequence ID" value="QEG57223.1"/>
    <property type="molecule type" value="Genomic_DNA"/>
</dbReference>
<feature type="transmembrane region" description="Helical" evidence="1">
    <location>
        <begin position="131"/>
        <end position="150"/>
    </location>
</feature>
<sequence>MQVYYKGSNMEHNFLVNCLLFISIILLSIVIILSGKQGILGKKITRFCVSISTLEFFVLIFIMSAVIMLLIHFLFLINDLINFKMILLTINDNNQYPVRWWLSGTTLIWGIIGTSVAVYRLIPVTPRLRAVAALTSLAISVPTTVYFHAVENPNSFNQFMYSWLTYRKTGSWPATIILNPDIEKVENLVKEELVKENQGKCVNMSKDMSSFISSDSTGNNDFINNHISSLFDKIKQILIDFVRPVPVEGYLDDLLGQQLFIHFLLIIIVVSLIFLFSVFLFIQILLYNKDYVLKRFNNKFVLFYIKYQILLSKISLFILPVFIMFGLIELFIGLYFIITHPIPYDLLPVDLHFYFKK</sequence>
<keyword evidence="1" id="KW-0472">Membrane</keyword>
<dbReference type="AlphaFoldDB" id="A0A5B9RCR6"/>
<feature type="transmembrane region" description="Helical" evidence="1">
    <location>
        <begin position="56"/>
        <end position="78"/>
    </location>
</feature>
<feature type="transmembrane region" description="Helical" evidence="1">
    <location>
        <begin position="259"/>
        <end position="287"/>
    </location>
</feature>
<protein>
    <submittedName>
        <fullName evidence="2">Uncharacterized protein</fullName>
    </submittedName>
</protein>
<reference evidence="2" key="1">
    <citation type="journal article" date="2015" name="J. Biotechnol.">
        <title>Genome sequence of a white rot fungus Schizopora paradoxa KUC8140 for wood decay and mycoremediation.</title>
        <authorList>
            <person name="Min B."/>
            <person name="Park H."/>
            <person name="Jang Y."/>
            <person name="Kim J.J."/>
            <person name="Kim K.H."/>
            <person name="Pangilinan J."/>
            <person name="Lipzen A."/>
            <person name="Riley R."/>
            <person name="Grigoriev I.V."/>
            <person name="Spatafora J.W."/>
            <person name="Choi I.G."/>
        </authorList>
    </citation>
    <scope>NUCLEOTIDE SEQUENCE</scope>
    <source>
        <strain evidence="2">KUC8140</strain>
    </source>
</reference>
<evidence type="ECO:0000313" key="2">
    <source>
        <dbReference type="EMBL" id="QEG57223.1"/>
    </source>
</evidence>
<organism evidence="2">
    <name type="scientific">Schizopora paradoxa</name>
    <dbReference type="NCBI Taxonomy" id="27342"/>
    <lineage>
        <taxon>Eukaryota</taxon>
        <taxon>Fungi</taxon>
        <taxon>Dikarya</taxon>
        <taxon>Basidiomycota</taxon>
        <taxon>Agaricomycotina</taxon>
        <taxon>Agaricomycetes</taxon>
        <taxon>Hymenochaetales</taxon>
        <taxon>Schizoporaceae</taxon>
        <taxon>Schizopora</taxon>
    </lineage>
</organism>
<feature type="transmembrane region" description="Helical" evidence="1">
    <location>
        <begin position="98"/>
        <end position="119"/>
    </location>
</feature>
<proteinExistence type="predicted"/>
<gene>
    <name evidence="2" type="ORF">Schpa_000054</name>
</gene>
<keyword evidence="2" id="KW-0496">Mitochondrion</keyword>
<feature type="transmembrane region" description="Helical" evidence="1">
    <location>
        <begin position="316"/>
        <end position="338"/>
    </location>
</feature>
<keyword evidence="1" id="KW-0812">Transmembrane</keyword>
<geneLocation type="mitochondrion" evidence="2"/>
<evidence type="ECO:0000256" key="1">
    <source>
        <dbReference type="SAM" id="Phobius"/>
    </source>
</evidence>
<feature type="transmembrane region" description="Helical" evidence="1">
    <location>
        <begin position="14"/>
        <end position="35"/>
    </location>
</feature>
<keyword evidence="1" id="KW-1133">Transmembrane helix</keyword>
<name>A0A5B9RCR6_9AGAM</name>
<reference evidence="2" key="2">
    <citation type="submission" date="2019-03" db="EMBL/GenBank/DDBJ databases">
        <title>Evidence of extensive intraspecific noncoding reshuffling in a 169kb mitochondrial genome of basidiomycete fungus.</title>
        <authorList>
            <person name="Lee H.-H."/>
            <person name="Ke H.-M."/>
            <person name="Lin C.-Y.I."/>
            <person name="Lee T.J."/>
            <person name="Chung C.-L."/>
            <person name="Tsai I.J."/>
        </authorList>
    </citation>
    <scope>NUCLEOTIDE SEQUENCE</scope>
    <source>
        <strain evidence="2">KUC8140</strain>
    </source>
</reference>
<accession>A0A5B9RCR6</accession>